<dbReference type="Pfam" id="PF18894">
    <property type="entry name" value="PhageMetallopep"/>
    <property type="match status" value="1"/>
</dbReference>
<organism evidence="2 3">
    <name type="scientific">Pyrodictium delaneyi</name>
    <dbReference type="NCBI Taxonomy" id="1273541"/>
    <lineage>
        <taxon>Archaea</taxon>
        <taxon>Thermoproteota</taxon>
        <taxon>Thermoprotei</taxon>
        <taxon>Desulfurococcales</taxon>
        <taxon>Pyrodictiaceae</taxon>
        <taxon>Pyrodictium</taxon>
    </lineage>
</organism>
<proteinExistence type="predicted"/>
<dbReference type="InterPro" id="IPR043998">
    <property type="entry name" value="Put_Metallopep"/>
</dbReference>
<dbReference type="OrthoDB" id="26976at2157"/>
<reference evidence="2 3" key="1">
    <citation type="submission" date="2017-05" db="EMBL/GenBank/DDBJ databases">
        <title>The draft genome of the hyperthermophilic archaeon 'Pyrodictium delaneyi strain Hulk', an iron and nitrate reducer, reveals the capacity for sulfate reduction.</title>
        <authorList>
            <person name="Demey L.M."/>
            <person name="Miller C."/>
            <person name="Manzella M."/>
            <person name="Reguera G."/>
            <person name="Kashefi K."/>
        </authorList>
    </citation>
    <scope>NUCLEOTIDE SEQUENCE [LARGE SCALE GENOMIC DNA]</scope>
    <source>
        <strain evidence="2 3">Hulk</strain>
    </source>
</reference>
<accession>A0A211YRT7</accession>
<gene>
    <name evidence="2" type="ORF">Pdsh_02415</name>
</gene>
<evidence type="ECO:0000313" key="3">
    <source>
        <dbReference type="Proteomes" id="UP000196694"/>
    </source>
</evidence>
<dbReference type="Proteomes" id="UP000196694">
    <property type="component" value="Unassembled WGS sequence"/>
</dbReference>
<protein>
    <recommendedName>
        <fullName evidence="1">Putative phage metallopeptidase domain-containing protein</fullName>
    </recommendedName>
</protein>
<name>A0A211YRT7_9CREN</name>
<evidence type="ECO:0000313" key="2">
    <source>
        <dbReference type="EMBL" id="OWJ55656.1"/>
    </source>
</evidence>
<comment type="caution">
    <text evidence="2">The sequence shown here is derived from an EMBL/GenBank/DDBJ whole genome shotgun (WGS) entry which is preliminary data.</text>
</comment>
<dbReference type="AlphaFoldDB" id="A0A211YRT7"/>
<keyword evidence="3" id="KW-1185">Reference proteome</keyword>
<evidence type="ECO:0000259" key="1">
    <source>
        <dbReference type="Pfam" id="PF18894"/>
    </source>
</evidence>
<feature type="domain" description="Putative phage metallopeptidase" evidence="1">
    <location>
        <begin position="5"/>
        <end position="109"/>
    </location>
</feature>
<sequence length="141" mass="16407">MPRVKYRRDQRLEEAIHLLIDALGLDYIDKGRVYAAWSTGSTTRAYARIWGLPSPFARLGLCKPMYVIELVSENFRELSCRERISVLVHELLHIPRSFSGGLRNHGEWSRWHNIRGLLARIPRDVAERVCRLLEESTEPQP</sequence>
<dbReference type="EMBL" id="NCQP01000001">
    <property type="protein sequence ID" value="OWJ55656.1"/>
    <property type="molecule type" value="Genomic_DNA"/>
</dbReference>